<keyword evidence="4" id="KW-1185">Reference proteome</keyword>
<feature type="transmembrane region" description="Helical" evidence="1">
    <location>
        <begin position="323"/>
        <end position="342"/>
    </location>
</feature>
<dbReference type="SUPFAM" id="SSF53448">
    <property type="entry name" value="Nucleotide-diphospho-sugar transferases"/>
    <property type="match status" value="1"/>
</dbReference>
<gene>
    <name evidence="3" type="ORF">ACE1B6_07235</name>
</gene>
<dbReference type="InterPro" id="IPR017832">
    <property type="entry name" value="Glyco_trans_2_hopen-assoc_HpnB"/>
</dbReference>
<evidence type="ECO:0000259" key="2">
    <source>
        <dbReference type="Pfam" id="PF00535"/>
    </source>
</evidence>
<evidence type="ECO:0000256" key="1">
    <source>
        <dbReference type="SAM" id="Phobius"/>
    </source>
</evidence>
<feature type="domain" description="Glycosyltransferase 2-like" evidence="2">
    <location>
        <begin position="53"/>
        <end position="231"/>
    </location>
</feature>
<dbReference type="InterPro" id="IPR001173">
    <property type="entry name" value="Glyco_trans_2-like"/>
</dbReference>
<dbReference type="Proteomes" id="UP001576776">
    <property type="component" value="Unassembled WGS sequence"/>
</dbReference>
<proteinExistence type="predicted"/>
<keyword evidence="1" id="KW-0472">Membrane</keyword>
<sequence length="395" mass="43903">MPIANFVLLLSFLSLTIWVILLAFRGQFWRCNQLLPVLSPESPLLKDYPAICAVIPARNEAEVIAFSLRSLFQQSYPGSFTIVLVDDNSTDNTATIAQELAQELNKTEQLHIVSGAALPIGWSGKLWAMEQGIRYAETLNQLPDYFLLTDADIQHHSTNLYELVTKAKQEKLDLVSLMVLLRCESFWEKLLIPAFVFFFQKLYPFPLVNNPNKSIAAAAGGCILIKRETLTQIGGIERVKQALIDDCALAAAVKNPGKIWLGLTESTCSLRPYPSLESIWDMVARTAYTQLNYSPFLLLGTVLGMTLVYLVPPLAVIGGLLTGNLAIALPGLITWLLMAIAYFPTIKLYNCSPIFAFCLPVIALLYNLMTIDSAWRHWRGKGGAWKGRVYPSVNS</sequence>
<name>A0ABV4Y8E1_9CYAN</name>
<dbReference type="RefSeq" id="WP_413256579.1">
    <property type="nucleotide sequence ID" value="NZ_JBHFNS010000031.1"/>
</dbReference>
<comment type="caution">
    <text evidence="3">The sequence shown here is derived from an EMBL/GenBank/DDBJ whole genome shotgun (WGS) entry which is preliminary data.</text>
</comment>
<evidence type="ECO:0000313" key="3">
    <source>
        <dbReference type="EMBL" id="MFB2935057.1"/>
    </source>
</evidence>
<dbReference type="NCBIfam" id="TIGR03469">
    <property type="entry name" value="HpnB"/>
    <property type="match status" value="1"/>
</dbReference>
<reference evidence="3 4" key="1">
    <citation type="submission" date="2024-09" db="EMBL/GenBank/DDBJ databases">
        <title>Floridaenema gen nov. (Aerosakkonemataceae, Aerosakkonematales ord. nov., Cyanobacteria) from benthic tropical and subtropical fresh waters, with the description of four new species.</title>
        <authorList>
            <person name="Moretto J.A."/>
            <person name="Berthold D.E."/>
            <person name="Lefler F.W."/>
            <person name="Huang I.-S."/>
            <person name="Laughinghouse H. IV."/>
        </authorList>
    </citation>
    <scope>NUCLEOTIDE SEQUENCE [LARGE SCALE GENOMIC DNA]</scope>
    <source>
        <strain evidence="3 4">BLCC-F154</strain>
    </source>
</reference>
<dbReference type="PANTHER" id="PTHR43646">
    <property type="entry name" value="GLYCOSYLTRANSFERASE"/>
    <property type="match status" value="1"/>
</dbReference>
<feature type="transmembrane region" description="Helical" evidence="1">
    <location>
        <begin position="354"/>
        <end position="371"/>
    </location>
</feature>
<dbReference type="EMBL" id="JBHFNS010000031">
    <property type="protein sequence ID" value="MFB2935057.1"/>
    <property type="molecule type" value="Genomic_DNA"/>
</dbReference>
<dbReference type="Gene3D" id="3.90.550.10">
    <property type="entry name" value="Spore Coat Polysaccharide Biosynthesis Protein SpsA, Chain A"/>
    <property type="match status" value="1"/>
</dbReference>
<keyword evidence="1" id="KW-0812">Transmembrane</keyword>
<dbReference type="Pfam" id="PF00535">
    <property type="entry name" value="Glycos_transf_2"/>
    <property type="match status" value="1"/>
</dbReference>
<dbReference type="InterPro" id="IPR029044">
    <property type="entry name" value="Nucleotide-diphossugar_trans"/>
</dbReference>
<protein>
    <submittedName>
        <fullName evidence="3">Glycosyltransferase</fullName>
    </submittedName>
</protein>
<evidence type="ECO:0000313" key="4">
    <source>
        <dbReference type="Proteomes" id="UP001576776"/>
    </source>
</evidence>
<keyword evidence="1" id="KW-1133">Transmembrane helix</keyword>
<dbReference type="PANTHER" id="PTHR43646:SF3">
    <property type="entry name" value="SLR1566 PROTEIN"/>
    <property type="match status" value="1"/>
</dbReference>
<accession>A0ABV4Y8E1</accession>
<feature type="transmembrane region" description="Helical" evidence="1">
    <location>
        <begin position="293"/>
        <end position="311"/>
    </location>
</feature>
<organism evidence="3 4">
    <name type="scientific">Floridaenema fluviatile BLCC-F154</name>
    <dbReference type="NCBI Taxonomy" id="3153640"/>
    <lineage>
        <taxon>Bacteria</taxon>
        <taxon>Bacillati</taxon>
        <taxon>Cyanobacteriota</taxon>
        <taxon>Cyanophyceae</taxon>
        <taxon>Oscillatoriophycideae</taxon>
        <taxon>Aerosakkonematales</taxon>
        <taxon>Aerosakkonemataceae</taxon>
        <taxon>Floridanema</taxon>
        <taxon>Floridanema fluviatile</taxon>
    </lineage>
</organism>